<keyword evidence="1" id="KW-0472">Membrane</keyword>
<dbReference type="AlphaFoldDB" id="A0A6C0CGX2"/>
<feature type="transmembrane region" description="Helical" evidence="1">
    <location>
        <begin position="58"/>
        <end position="76"/>
    </location>
</feature>
<keyword evidence="1" id="KW-1133">Transmembrane helix</keyword>
<protein>
    <submittedName>
        <fullName evidence="2">Uncharacterized protein</fullName>
    </submittedName>
</protein>
<proteinExistence type="predicted"/>
<organism evidence="2">
    <name type="scientific">viral metagenome</name>
    <dbReference type="NCBI Taxonomy" id="1070528"/>
    <lineage>
        <taxon>unclassified sequences</taxon>
        <taxon>metagenomes</taxon>
        <taxon>organismal metagenomes</taxon>
    </lineage>
</organism>
<keyword evidence="1" id="KW-0812">Transmembrane</keyword>
<evidence type="ECO:0000313" key="2">
    <source>
        <dbReference type="EMBL" id="QHT02939.1"/>
    </source>
</evidence>
<evidence type="ECO:0000256" key="1">
    <source>
        <dbReference type="SAM" id="Phobius"/>
    </source>
</evidence>
<accession>A0A6C0CGX2</accession>
<dbReference type="EMBL" id="MN739403">
    <property type="protein sequence ID" value="QHT02939.1"/>
    <property type="molecule type" value="Genomic_DNA"/>
</dbReference>
<sequence length="77" mass="8985">MNKEDKKNKLPDFLYSMKLKTAIIGFVLYLLLSNNYAFQLLNMIFNNWIVLLNDKNEPSILARIIMASLIAIILFTF</sequence>
<name>A0A6C0CGX2_9ZZZZ</name>
<reference evidence="2" key="1">
    <citation type="journal article" date="2020" name="Nature">
        <title>Giant virus diversity and host interactions through global metagenomics.</title>
        <authorList>
            <person name="Schulz F."/>
            <person name="Roux S."/>
            <person name="Paez-Espino D."/>
            <person name="Jungbluth S."/>
            <person name="Walsh D.A."/>
            <person name="Denef V.J."/>
            <person name="McMahon K.D."/>
            <person name="Konstantinidis K.T."/>
            <person name="Eloe-Fadrosh E.A."/>
            <person name="Kyrpides N.C."/>
            <person name="Woyke T."/>
        </authorList>
    </citation>
    <scope>NUCLEOTIDE SEQUENCE</scope>
    <source>
        <strain evidence="2">GVMAG-M-3300020727-4</strain>
    </source>
</reference>
<feature type="transmembrane region" description="Helical" evidence="1">
    <location>
        <begin position="21"/>
        <end position="38"/>
    </location>
</feature>